<comment type="caution">
    <text evidence="1">The sequence shown here is derived from an EMBL/GenBank/DDBJ whole genome shotgun (WGS) entry which is preliminary data.</text>
</comment>
<sequence length="48" mass="5188">MINIGKKEGLEGIKGKILRDSGAMQTIATKVGFSLHKTADFVKAELEL</sequence>
<dbReference type="RefSeq" id="WP_242029990.1">
    <property type="nucleotide sequence ID" value="NZ_JAVSJA010000001.1"/>
</dbReference>
<reference evidence="1" key="1">
    <citation type="submission" date="2023-08" db="EMBL/GenBank/DDBJ databases">
        <authorList>
            <person name="Park H.-K."/>
            <person name="Kim I.-S."/>
        </authorList>
    </citation>
    <scope>NUCLEOTIDE SEQUENCE</scope>
    <source>
        <strain evidence="1">NRERC-220</strain>
    </source>
</reference>
<proteinExistence type="predicted"/>
<gene>
    <name evidence="1" type="ORF">RAM70_08545</name>
</gene>
<protein>
    <submittedName>
        <fullName evidence="1">Uncharacterized protein</fullName>
    </submittedName>
</protein>
<name>A0ABU3HJ67_9CHRO</name>
<keyword evidence="2" id="KW-1185">Reference proteome</keyword>
<dbReference type="Proteomes" id="UP001180650">
    <property type="component" value="Unassembled WGS sequence"/>
</dbReference>
<dbReference type="EMBL" id="JAVSJA010000001">
    <property type="protein sequence ID" value="MDT3674575.1"/>
    <property type="molecule type" value="Genomic_DNA"/>
</dbReference>
<accession>A0ABU3HJ67</accession>
<organism evidence="1 2">
    <name type="scientific">Microcystis wesenbergii NRERC-220</name>
    <dbReference type="NCBI Taxonomy" id="3068991"/>
    <lineage>
        <taxon>Bacteria</taxon>
        <taxon>Bacillati</taxon>
        <taxon>Cyanobacteriota</taxon>
        <taxon>Cyanophyceae</taxon>
        <taxon>Oscillatoriophycideae</taxon>
        <taxon>Chroococcales</taxon>
        <taxon>Microcystaceae</taxon>
        <taxon>Microcystis</taxon>
    </lineage>
</organism>
<evidence type="ECO:0000313" key="2">
    <source>
        <dbReference type="Proteomes" id="UP001180650"/>
    </source>
</evidence>
<evidence type="ECO:0000313" key="1">
    <source>
        <dbReference type="EMBL" id="MDT3674575.1"/>
    </source>
</evidence>